<name>A0A645AHQ3_9ZZZZ</name>
<dbReference type="AlphaFoldDB" id="A0A645AHQ3"/>
<dbReference type="EMBL" id="VSSQ01013769">
    <property type="protein sequence ID" value="MPM52238.1"/>
    <property type="molecule type" value="Genomic_DNA"/>
</dbReference>
<accession>A0A645AHQ3</accession>
<gene>
    <name evidence="1" type="ORF">SDC9_98995</name>
</gene>
<sequence>MKLSQETCLKYEKKFLRGEGSILFENILCWKLKDTNLAFWLGFLIINK</sequence>
<proteinExistence type="predicted"/>
<comment type="caution">
    <text evidence="1">The sequence shown here is derived from an EMBL/GenBank/DDBJ whole genome shotgun (WGS) entry which is preliminary data.</text>
</comment>
<reference evidence="1" key="1">
    <citation type="submission" date="2019-08" db="EMBL/GenBank/DDBJ databases">
        <authorList>
            <person name="Kucharzyk K."/>
            <person name="Murdoch R.W."/>
            <person name="Higgins S."/>
            <person name="Loffler F."/>
        </authorList>
    </citation>
    <scope>NUCLEOTIDE SEQUENCE</scope>
</reference>
<protein>
    <submittedName>
        <fullName evidence="1">Uncharacterized protein</fullName>
    </submittedName>
</protein>
<organism evidence="1">
    <name type="scientific">bioreactor metagenome</name>
    <dbReference type="NCBI Taxonomy" id="1076179"/>
    <lineage>
        <taxon>unclassified sequences</taxon>
        <taxon>metagenomes</taxon>
        <taxon>ecological metagenomes</taxon>
    </lineage>
</organism>
<evidence type="ECO:0000313" key="1">
    <source>
        <dbReference type="EMBL" id="MPM52238.1"/>
    </source>
</evidence>